<evidence type="ECO:0000313" key="2">
    <source>
        <dbReference type="EMBL" id="UOQ74389.1"/>
    </source>
</evidence>
<feature type="transmembrane region" description="Helical" evidence="1">
    <location>
        <begin position="70"/>
        <end position="88"/>
    </location>
</feature>
<protein>
    <submittedName>
        <fullName evidence="2">Uncharacterized protein</fullName>
    </submittedName>
</protein>
<feature type="transmembrane region" description="Helical" evidence="1">
    <location>
        <begin position="31"/>
        <end position="50"/>
    </location>
</feature>
<dbReference type="Proteomes" id="UP000831796">
    <property type="component" value="Chromosome"/>
</dbReference>
<dbReference type="EMBL" id="CP095046">
    <property type="protein sequence ID" value="UOQ74389.1"/>
    <property type="molecule type" value="Genomic_DNA"/>
</dbReference>
<evidence type="ECO:0000256" key="1">
    <source>
        <dbReference type="SAM" id="Phobius"/>
    </source>
</evidence>
<proteinExistence type="predicted"/>
<feature type="transmembrane region" description="Helical" evidence="1">
    <location>
        <begin position="132"/>
        <end position="152"/>
    </location>
</feature>
<keyword evidence="1" id="KW-1133">Transmembrane helix</keyword>
<keyword evidence="1" id="KW-0812">Transmembrane</keyword>
<reference evidence="2" key="1">
    <citation type="submission" date="2022-04" db="EMBL/GenBank/DDBJ databases">
        <title>Hymenobacter sp. isolated from the air.</title>
        <authorList>
            <person name="Won M."/>
            <person name="Lee C.-M."/>
            <person name="Woen H.-Y."/>
            <person name="Kwon S.-W."/>
        </authorList>
    </citation>
    <scope>NUCLEOTIDE SEQUENCE</scope>
    <source>
        <strain evidence="2">5116S-3</strain>
    </source>
</reference>
<dbReference type="RefSeq" id="WP_244677729.1">
    <property type="nucleotide sequence ID" value="NZ_CP095046.1"/>
</dbReference>
<gene>
    <name evidence="2" type="ORF">MUN79_11195</name>
</gene>
<keyword evidence="3" id="KW-1185">Reference proteome</keyword>
<dbReference type="KEGG" id="hcu:MUN79_11195"/>
<keyword evidence="1" id="KW-0472">Membrane</keyword>
<name>A0A8T9QFQ6_9BACT</name>
<feature type="transmembrane region" description="Helical" evidence="1">
    <location>
        <begin position="95"/>
        <end position="117"/>
    </location>
</feature>
<sequence length="162" mass="18281">MFIETVRLPKRGYVGNRNFTMTTRHKNRKTIYLLVALFVFVGVHYALAIAYNGSYTYVKNNYQDAEFGLFAYQMTLLSITGVMGIAFCRTALLRVLFGLLPVPNGLFLAALSAAYQVNSGPSFVSLQNYHDYLLLLPFAVDALLLAIFVNLLSEWFNEERAS</sequence>
<evidence type="ECO:0000313" key="3">
    <source>
        <dbReference type="Proteomes" id="UP000831796"/>
    </source>
</evidence>
<accession>A0A8T9QFQ6</accession>
<dbReference type="AlphaFoldDB" id="A0A8T9QFQ6"/>
<organism evidence="2 3">
    <name type="scientific">Hymenobacter cellulosilyticus</name>
    <dbReference type="NCBI Taxonomy" id="2932248"/>
    <lineage>
        <taxon>Bacteria</taxon>
        <taxon>Pseudomonadati</taxon>
        <taxon>Bacteroidota</taxon>
        <taxon>Cytophagia</taxon>
        <taxon>Cytophagales</taxon>
        <taxon>Hymenobacteraceae</taxon>
        <taxon>Hymenobacter</taxon>
    </lineage>
</organism>